<sequence>MSSRLYLPALGIINALGCGADEVAQGLFSGDTRGMLLLDGWLSAGTARIGRVRAELPEIPPFLSDFACRNNRLLLATLAQIRPEVDEAIGRFGHQRVGVVLGTSTSGIAEGEAAVAAYRATGALPAGFHYVQQELGSPAIFLASVLAINGPAYCVSTACTSSAKAFVSARNLLRHGLCDAVLVGGVDSLCKLTVNGFAALESVSTEICNPMSRNRKGINIGEAAALFLMTREESSFALLGAGESSDAHHISAPHPEGAGAEAAMRAALADAGLSNGTVDYVNLHATATPKNDEMESRAVSRVFPAGVAASGTKPLTGHALGAAGATELGLCWLALRDGLLPPHVWDGEADPGLPRLELVESSQKFARKSGRVCMSNSFAFGGSNACLLIGDAP</sequence>
<dbReference type="PROSITE" id="PS52004">
    <property type="entry name" value="KS3_2"/>
    <property type="match status" value="1"/>
</dbReference>
<dbReference type="Gene3D" id="3.40.47.10">
    <property type="match status" value="1"/>
</dbReference>
<dbReference type="CDD" id="cd00834">
    <property type="entry name" value="KAS_I_II"/>
    <property type="match status" value="1"/>
</dbReference>
<keyword evidence="2 3" id="KW-0808">Transferase</keyword>
<comment type="caution">
    <text evidence="5">The sequence shown here is derived from an EMBL/GenBank/DDBJ whole genome shotgun (WGS) entry which is preliminary data.</text>
</comment>
<dbReference type="SUPFAM" id="SSF53901">
    <property type="entry name" value="Thiolase-like"/>
    <property type="match status" value="2"/>
</dbReference>
<dbReference type="Pfam" id="PF00109">
    <property type="entry name" value="ketoacyl-synt"/>
    <property type="match status" value="1"/>
</dbReference>
<dbReference type="InterPro" id="IPR016039">
    <property type="entry name" value="Thiolase-like"/>
</dbReference>
<dbReference type="PANTHER" id="PTHR11712:SF320">
    <property type="entry name" value="BETA-KETOACYL SYNTHASE"/>
    <property type="match status" value="1"/>
</dbReference>
<protein>
    <submittedName>
        <fullName evidence="5">Beta-ketoacyl-[acyl-carrier-protein] synthase family protein</fullName>
    </submittedName>
</protein>
<evidence type="ECO:0000256" key="2">
    <source>
        <dbReference type="ARBA" id="ARBA00022679"/>
    </source>
</evidence>
<dbReference type="EMBL" id="JADJOT010000009">
    <property type="protein sequence ID" value="MBK7954557.1"/>
    <property type="molecule type" value="Genomic_DNA"/>
</dbReference>
<dbReference type="InterPro" id="IPR020841">
    <property type="entry name" value="PKS_Beta-ketoAc_synthase_dom"/>
</dbReference>
<accession>A0A935TBX7</accession>
<organism evidence="5 6">
    <name type="scientific">Candidatus Accumulibacter affinis</name>
    <dbReference type="NCBI Taxonomy" id="2954384"/>
    <lineage>
        <taxon>Bacteria</taxon>
        <taxon>Pseudomonadati</taxon>
        <taxon>Pseudomonadota</taxon>
        <taxon>Betaproteobacteria</taxon>
        <taxon>Candidatus Accumulibacter</taxon>
    </lineage>
</organism>
<dbReference type="Proteomes" id="UP000706151">
    <property type="component" value="Unassembled WGS sequence"/>
</dbReference>
<dbReference type="InterPro" id="IPR014030">
    <property type="entry name" value="Ketoacyl_synth_N"/>
</dbReference>
<evidence type="ECO:0000259" key="4">
    <source>
        <dbReference type="PROSITE" id="PS52004"/>
    </source>
</evidence>
<comment type="similarity">
    <text evidence="1 3">Belongs to the thiolase-like superfamily. Beta-ketoacyl-ACP synthases family.</text>
</comment>
<evidence type="ECO:0000256" key="3">
    <source>
        <dbReference type="RuleBase" id="RU003694"/>
    </source>
</evidence>
<dbReference type="SMART" id="SM00825">
    <property type="entry name" value="PKS_KS"/>
    <property type="match status" value="1"/>
</dbReference>
<dbReference type="Pfam" id="PF02801">
    <property type="entry name" value="Ketoacyl-synt_C"/>
    <property type="match status" value="1"/>
</dbReference>
<name>A0A935TBX7_9PROT</name>
<dbReference type="GO" id="GO:0006633">
    <property type="term" value="P:fatty acid biosynthetic process"/>
    <property type="evidence" value="ECO:0007669"/>
    <property type="project" value="InterPro"/>
</dbReference>
<dbReference type="PROSITE" id="PS00606">
    <property type="entry name" value="KS3_1"/>
    <property type="match status" value="1"/>
</dbReference>
<dbReference type="GO" id="GO:0004315">
    <property type="term" value="F:3-oxoacyl-[acyl-carrier-protein] synthase activity"/>
    <property type="evidence" value="ECO:0007669"/>
    <property type="project" value="InterPro"/>
</dbReference>
<dbReference type="GO" id="GO:0005829">
    <property type="term" value="C:cytosol"/>
    <property type="evidence" value="ECO:0007669"/>
    <property type="project" value="TreeGrafter"/>
</dbReference>
<dbReference type="NCBIfam" id="NF006618">
    <property type="entry name" value="PRK09185.1"/>
    <property type="match status" value="1"/>
</dbReference>
<evidence type="ECO:0000256" key="1">
    <source>
        <dbReference type="ARBA" id="ARBA00008467"/>
    </source>
</evidence>
<dbReference type="InterPro" id="IPR018201">
    <property type="entry name" value="Ketoacyl_synth_AS"/>
</dbReference>
<dbReference type="InterPro" id="IPR000794">
    <property type="entry name" value="Beta-ketoacyl_synthase"/>
</dbReference>
<dbReference type="PANTHER" id="PTHR11712">
    <property type="entry name" value="POLYKETIDE SYNTHASE-RELATED"/>
    <property type="match status" value="1"/>
</dbReference>
<evidence type="ECO:0000313" key="5">
    <source>
        <dbReference type="EMBL" id="MBK7954557.1"/>
    </source>
</evidence>
<proteinExistence type="inferred from homology"/>
<evidence type="ECO:0000313" key="6">
    <source>
        <dbReference type="Proteomes" id="UP000706151"/>
    </source>
</evidence>
<dbReference type="AlphaFoldDB" id="A0A935TBX7"/>
<gene>
    <name evidence="5" type="ORF">IPK02_11690</name>
</gene>
<reference evidence="5 6" key="1">
    <citation type="submission" date="2020-10" db="EMBL/GenBank/DDBJ databases">
        <title>Connecting structure to function with the recovery of over 1000 high-quality activated sludge metagenome-assembled genomes encoding full-length rRNA genes using long-read sequencing.</title>
        <authorList>
            <person name="Singleton C.M."/>
            <person name="Petriglieri F."/>
            <person name="Kristensen J.M."/>
            <person name="Kirkegaard R.H."/>
            <person name="Michaelsen T.Y."/>
            <person name="Andersen M.H."/>
            <person name="Karst S.M."/>
            <person name="Dueholm M.S."/>
            <person name="Nielsen P.H."/>
            <person name="Albertsen M."/>
        </authorList>
    </citation>
    <scope>NUCLEOTIDE SEQUENCE [LARGE SCALE GENOMIC DNA]</scope>
    <source>
        <strain evidence="5">Fred_18-Q3-R57-64_BAT3C.720</strain>
    </source>
</reference>
<feature type="domain" description="Ketosynthase family 3 (KS3)" evidence="4">
    <location>
        <begin position="1"/>
        <end position="391"/>
    </location>
</feature>
<dbReference type="InterPro" id="IPR014031">
    <property type="entry name" value="Ketoacyl_synth_C"/>
</dbReference>